<reference evidence="4" key="1">
    <citation type="journal article" date="2013" name="Genetics">
        <title>The draft genome and transcriptome of Panagrellus redivivus are shaped by the harsh demands of a free-living lifestyle.</title>
        <authorList>
            <person name="Srinivasan J."/>
            <person name="Dillman A.R."/>
            <person name="Macchietto M.G."/>
            <person name="Heikkinen L."/>
            <person name="Lakso M."/>
            <person name="Fracchia K.M."/>
            <person name="Antoshechkin I."/>
            <person name="Mortazavi A."/>
            <person name="Wong G."/>
            <person name="Sternberg P.W."/>
        </authorList>
    </citation>
    <scope>NUCLEOTIDE SEQUENCE [LARGE SCALE GENOMIC DNA]</scope>
    <source>
        <strain evidence="4">MT8872</strain>
    </source>
</reference>
<dbReference type="SMART" id="SM00173">
    <property type="entry name" value="RAS"/>
    <property type="match status" value="1"/>
</dbReference>
<evidence type="ECO:0000256" key="1">
    <source>
        <dbReference type="ARBA" id="ARBA00010142"/>
    </source>
</evidence>
<organism evidence="4 5">
    <name type="scientific">Panagrellus redivivus</name>
    <name type="common">Microworm</name>
    <dbReference type="NCBI Taxonomy" id="6233"/>
    <lineage>
        <taxon>Eukaryota</taxon>
        <taxon>Metazoa</taxon>
        <taxon>Ecdysozoa</taxon>
        <taxon>Nematoda</taxon>
        <taxon>Chromadorea</taxon>
        <taxon>Rhabditida</taxon>
        <taxon>Tylenchina</taxon>
        <taxon>Panagrolaimomorpha</taxon>
        <taxon>Panagrolaimoidea</taxon>
        <taxon>Panagrolaimidae</taxon>
        <taxon>Panagrellus</taxon>
    </lineage>
</organism>
<dbReference type="PROSITE" id="PS51419">
    <property type="entry name" value="RAB"/>
    <property type="match status" value="1"/>
</dbReference>
<keyword evidence="4" id="KW-1185">Reference proteome</keyword>
<comment type="similarity">
    <text evidence="1">Belongs to the small GTPase superfamily. Rho family.</text>
</comment>
<dbReference type="InterPro" id="IPR027417">
    <property type="entry name" value="P-loop_NTPase"/>
</dbReference>
<reference evidence="5" key="2">
    <citation type="submission" date="2020-10" db="UniProtKB">
        <authorList>
            <consortium name="WormBaseParasite"/>
        </authorList>
    </citation>
    <scope>IDENTIFICATION</scope>
</reference>
<proteinExistence type="inferred from homology"/>
<evidence type="ECO:0000256" key="2">
    <source>
        <dbReference type="ARBA" id="ARBA00022741"/>
    </source>
</evidence>
<dbReference type="AlphaFoldDB" id="A0A7E4V8E5"/>
<dbReference type="Proteomes" id="UP000492821">
    <property type="component" value="Unassembled WGS sequence"/>
</dbReference>
<dbReference type="SMART" id="SM00174">
    <property type="entry name" value="RHO"/>
    <property type="match status" value="1"/>
</dbReference>
<dbReference type="CDD" id="cd00157">
    <property type="entry name" value="Rho"/>
    <property type="match status" value="1"/>
</dbReference>
<dbReference type="Pfam" id="PF00071">
    <property type="entry name" value="Ras"/>
    <property type="match status" value="1"/>
</dbReference>
<dbReference type="SUPFAM" id="SSF52540">
    <property type="entry name" value="P-loop containing nucleoside triphosphate hydrolases"/>
    <property type="match status" value="1"/>
</dbReference>
<dbReference type="Gene3D" id="3.40.50.300">
    <property type="entry name" value="P-loop containing nucleotide triphosphate hydrolases"/>
    <property type="match status" value="1"/>
</dbReference>
<evidence type="ECO:0000313" key="4">
    <source>
        <dbReference type="Proteomes" id="UP000492821"/>
    </source>
</evidence>
<dbReference type="InterPro" id="IPR003578">
    <property type="entry name" value="Small_GTPase_Rho"/>
</dbReference>
<dbReference type="GO" id="GO:0003924">
    <property type="term" value="F:GTPase activity"/>
    <property type="evidence" value="ECO:0007669"/>
    <property type="project" value="InterPro"/>
</dbReference>
<accession>A0A7E4V8E5</accession>
<dbReference type="SMART" id="SM00175">
    <property type="entry name" value="RAB"/>
    <property type="match status" value="1"/>
</dbReference>
<dbReference type="WBParaSite" id="Pan_g17747.t1">
    <property type="protein sequence ID" value="Pan_g17747.t1"/>
    <property type="gene ID" value="Pan_g17747"/>
</dbReference>
<dbReference type="InterPro" id="IPR001806">
    <property type="entry name" value="Small_GTPase"/>
</dbReference>
<keyword evidence="3" id="KW-0342">GTP-binding</keyword>
<dbReference type="PANTHER" id="PTHR24072">
    <property type="entry name" value="RHO FAMILY GTPASE"/>
    <property type="match status" value="1"/>
</dbReference>
<keyword evidence="2" id="KW-0547">Nucleotide-binding</keyword>
<sequence>MSIKCVVVGDENVGKTAMLFSYTKNMFPGAYVPTIVETFTTTVHISEKAYNLHIFDTAGQETCDRLRPLSYQKANLIIICFSVVNPASFENVKDKWFPEVRHYCPNTPFILVGTQSDLRSDPEVNETLANEKQTQVSFAAGFQLAKEYNAIRYVECSAYNQRGLKEIFDHGVIAVINQQKKKRKCVLL</sequence>
<dbReference type="PRINTS" id="PR00449">
    <property type="entry name" value="RASTRNSFRMNG"/>
</dbReference>
<dbReference type="InterPro" id="IPR005225">
    <property type="entry name" value="Small_GTP-bd"/>
</dbReference>
<dbReference type="PROSITE" id="PS51420">
    <property type="entry name" value="RHO"/>
    <property type="match status" value="1"/>
</dbReference>
<dbReference type="NCBIfam" id="TIGR00231">
    <property type="entry name" value="small_GTP"/>
    <property type="match status" value="1"/>
</dbReference>
<dbReference type="GO" id="GO:0007264">
    <property type="term" value="P:small GTPase-mediated signal transduction"/>
    <property type="evidence" value="ECO:0007669"/>
    <property type="project" value="InterPro"/>
</dbReference>
<protein>
    <submittedName>
        <fullName evidence="5">Rho-related GTP-binding protein RhoG</fullName>
    </submittedName>
</protein>
<dbReference type="PROSITE" id="PS51421">
    <property type="entry name" value="RAS"/>
    <property type="match status" value="1"/>
</dbReference>
<evidence type="ECO:0000256" key="3">
    <source>
        <dbReference type="ARBA" id="ARBA00023134"/>
    </source>
</evidence>
<evidence type="ECO:0000313" key="5">
    <source>
        <dbReference type="WBParaSite" id="Pan_g17747.t1"/>
    </source>
</evidence>
<dbReference type="GO" id="GO:0005525">
    <property type="term" value="F:GTP binding"/>
    <property type="evidence" value="ECO:0007669"/>
    <property type="project" value="UniProtKB-KW"/>
</dbReference>
<name>A0A7E4V8E5_PANRE</name>
<dbReference type="FunFam" id="3.40.50.300:FF:001179">
    <property type="entry name" value="Rho family GTPase"/>
    <property type="match status" value="1"/>
</dbReference>